<dbReference type="RefSeq" id="WP_035191881.1">
    <property type="nucleotide sequence ID" value="NZ_CCCS020000023.1"/>
</dbReference>
<feature type="transmembrane region" description="Helical" evidence="1">
    <location>
        <begin position="92"/>
        <end position="112"/>
    </location>
</feature>
<evidence type="ECO:0000313" key="3">
    <source>
        <dbReference type="EMBL" id="SMH67195.1"/>
    </source>
</evidence>
<keyword evidence="1" id="KW-1133">Transmembrane helix</keyword>
<sequence length="114" mass="12708">MSINILWLQRLWPVLRSSGPLISRLADVYVKRGADQKSAEVMAEMAVLLDQILDERLKSVAQADDIDALRRDLAALRADVDSISPAPRRNPYVLLLLLGEVVIGILLIMILVHL</sequence>
<name>A0A060UM88_9PROT</name>
<reference evidence="3 4" key="3">
    <citation type="submission" date="2017-03" db="EMBL/GenBank/DDBJ databases">
        <authorList>
            <person name="Regsiter A."/>
            <person name="William W."/>
        </authorList>
    </citation>
    <scope>NUCLEOTIDE SEQUENCE [LARGE SCALE GENOMIC DNA]</scope>
    <source>
        <strain evidence="3">PRJEB5721</strain>
    </source>
</reference>
<proteinExistence type="predicted"/>
<evidence type="ECO:0000313" key="4">
    <source>
        <dbReference type="Proteomes" id="UP000193925"/>
    </source>
</evidence>
<reference evidence="2" key="1">
    <citation type="submission" date="2014-03" db="EMBL/GenBank/DDBJ databases">
        <authorList>
            <person name="Genoscope - CEA"/>
        </authorList>
    </citation>
    <scope>NUCLEOTIDE SEQUENCE [LARGE SCALE GENOMIC DNA]</scope>
    <source>
        <strain evidence="2">CF27</strain>
    </source>
</reference>
<gene>
    <name evidence="2" type="ORF">AFERRI_30206</name>
    <name evidence="3" type="ORF">AFERRI_50396</name>
</gene>
<evidence type="ECO:0000256" key="1">
    <source>
        <dbReference type="SAM" id="Phobius"/>
    </source>
</evidence>
<dbReference type="EMBL" id="CCCS020000023">
    <property type="protein sequence ID" value="CDQ09560.1"/>
    <property type="molecule type" value="Genomic_DNA"/>
</dbReference>
<keyword evidence="1" id="KW-0812">Transmembrane</keyword>
<reference evidence="2" key="2">
    <citation type="submission" date="2014-07" db="EMBL/GenBank/DDBJ databases">
        <title>Initial genome analysis of the psychrotolerant acidophile Acidithiobacillus ferrivorans CF27: insights into iron and sulfur oxidation pathways and into biofilm formation.</title>
        <authorList>
            <person name="Talla E."/>
            <person name="Hedrich S."/>
            <person name="Mangenot S."/>
            <person name="Ji B."/>
            <person name="Johnson D.B."/>
            <person name="Barbe V."/>
            <person name="Bonnefoy V."/>
        </authorList>
    </citation>
    <scope>NUCLEOTIDE SEQUENCE [LARGE SCALE GENOMIC DNA]</scope>
    <source>
        <strain evidence="2">CF27</strain>
    </source>
</reference>
<accession>A0A060UM88</accession>
<keyword evidence="4" id="KW-1185">Reference proteome</keyword>
<protein>
    <submittedName>
        <fullName evidence="2">Uncharacterized protein</fullName>
    </submittedName>
</protein>
<keyword evidence="1" id="KW-0472">Membrane</keyword>
<dbReference type="Proteomes" id="UP000193925">
    <property type="component" value="Chromosome AFERRI"/>
</dbReference>
<dbReference type="AlphaFoldDB" id="A0A060UM88"/>
<organism evidence="2">
    <name type="scientific">Acidithiobacillus ferrivorans</name>
    <dbReference type="NCBI Taxonomy" id="160808"/>
    <lineage>
        <taxon>Bacteria</taxon>
        <taxon>Pseudomonadati</taxon>
        <taxon>Pseudomonadota</taxon>
        <taxon>Acidithiobacillia</taxon>
        <taxon>Acidithiobacillales</taxon>
        <taxon>Acidithiobacillaceae</taxon>
        <taxon>Acidithiobacillus</taxon>
    </lineage>
</organism>
<evidence type="ECO:0000313" key="2">
    <source>
        <dbReference type="EMBL" id="CDQ09560.1"/>
    </source>
</evidence>
<dbReference type="EMBL" id="LT841305">
    <property type="protein sequence ID" value="SMH67195.1"/>
    <property type="molecule type" value="Genomic_DNA"/>
</dbReference>